<evidence type="ECO:0000256" key="5">
    <source>
        <dbReference type="ARBA" id="ARBA00022525"/>
    </source>
</evidence>
<comment type="subcellular location">
    <subcellularLocation>
        <location evidence="2">Secreted</location>
    </subcellularLocation>
</comment>
<keyword evidence="11" id="KW-0325">Glycoprotein</keyword>
<dbReference type="PROSITE" id="PS51362">
    <property type="entry name" value="TGF_BETA_2"/>
    <property type="match status" value="1"/>
</dbReference>
<dbReference type="PIRSF" id="PIRSF037328">
    <property type="entry name" value="Inhibin_alpha_subunit"/>
    <property type="match status" value="1"/>
</dbReference>
<evidence type="ECO:0000256" key="2">
    <source>
        <dbReference type="ARBA" id="ARBA00004613"/>
    </source>
</evidence>
<keyword evidence="9 12" id="KW-0339">Growth factor</keyword>
<dbReference type="PROSITE" id="PS00250">
    <property type="entry name" value="TGF_BETA_1"/>
    <property type="match status" value="1"/>
</dbReference>
<evidence type="ECO:0000259" key="15">
    <source>
        <dbReference type="PROSITE" id="PS51362"/>
    </source>
</evidence>
<evidence type="ECO:0000256" key="3">
    <source>
        <dbReference type="ARBA" id="ARBA00006656"/>
    </source>
</evidence>
<dbReference type="Gene3D" id="2.10.90.10">
    <property type="entry name" value="Cystine-knot cytokines"/>
    <property type="match status" value="1"/>
</dbReference>
<accession>A0ABM1K8F8</accession>
<dbReference type="GeneID" id="107113213"/>
<name>A0ABM1K8F8_GEKJA</name>
<dbReference type="RefSeq" id="XP_015269995.1">
    <property type="nucleotide sequence ID" value="XM_015414509.1"/>
</dbReference>
<evidence type="ECO:0000256" key="9">
    <source>
        <dbReference type="ARBA" id="ARBA00023030"/>
    </source>
</evidence>
<dbReference type="Pfam" id="PF00019">
    <property type="entry name" value="TGF_beta"/>
    <property type="match status" value="1"/>
</dbReference>
<comment type="function">
    <text evidence="1">Inhibins and activins inhibit and activate, respectively, the secretion of follitropin by the pituitary gland. Inhibins/activins are involved in regulating a number of diverse functions such as hypothalamic and pituitary hormone secretion, gonadal hormone secretion, germ cell development and maturation, erythroid differentiation, insulin secretion, nerve cell survival, embryonic axial development or bone growth, depending on their subunit composition. Inhibins appear to oppose the functions of activins.</text>
</comment>
<dbReference type="PANTHER" id="PTHR11848:SF117">
    <property type="entry name" value="INHIBIN ALPHA CHAIN"/>
    <property type="match status" value="1"/>
</dbReference>
<keyword evidence="5 12" id="KW-0964">Secreted</keyword>
<dbReference type="InterPro" id="IPR017948">
    <property type="entry name" value="TGFb_CS"/>
</dbReference>
<reference evidence="17" key="1">
    <citation type="submission" date="2025-08" db="UniProtKB">
        <authorList>
            <consortium name="RefSeq"/>
        </authorList>
    </citation>
    <scope>IDENTIFICATION</scope>
</reference>
<dbReference type="InterPro" id="IPR001839">
    <property type="entry name" value="TGF-b_C"/>
</dbReference>
<keyword evidence="16" id="KW-1185">Reference proteome</keyword>
<dbReference type="PANTHER" id="PTHR11848">
    <property type="entry name" value="TGF-BETA FAMILY"/>
    <property type="match status" value="1"/>
</dbReference>
<evidence type="ECO:0000256" key="7">
    <source>
        <dbReference type="ARBA" id="ARBA00022702"/>
    </source>
</evidence>
<evidence type="ECO:0000256" key="11">
    <source>
        <dbReference type="ARBA" id="ARBA00023180"/>
    </source>
</evidence>
<evidence type="ECO:0000256" key="6">
    <source>
        <dbReference type="ARBA" id="ARBA00022685"/>
    </source>
</evidence>
<dbReference type="Proteomes" id="UP000694871">
    <property type="component" value="Unplaced"/>
</dbReference>
<keyword evidence="10" id="KW-1015">Disulfide bond</keyword>
<evidence type="ECO:0000256" key="14">
    <source>
        <dbReference type="SAM" id="SignalP"/>
    </source>
</evidence>
<evidence type="ECO:0000256" key="10">
    <source>
        <dbReference type="ARBA" id="ARBA00023157"/>
    </source>
</evidence>
<keyword evidence="8 14" id="KW-0732">Signal</keyword>
<feature type="chain" id="PRO_5046691180" description="Inhibin alpha chain" evidence="14">
    <location>
        <begin position="32"/>
        <end position="347"/>
    </location>
</feature>
<gene>
    <name evidence="17" type="primary">INHA</name>
</gene>
<evidence type="ECO:0000256" key="4">
    <source>
        <dbReference type="ARBA" id="ARBA00019280"/>
    </source>
</evidence>
<evidence type="ECO:0000256" key="8">
    <source>
        <dbReference type="ARBA" id="ARBA00022729"/>
    </source>
</evidence>
<evidence type="ECO:0000256" key="1">
    <source>
        <dbReference type="ARBA" id="ARBA00002588"/>
    </source>
</evidence>
<dbReference type="InterPro" id="IPR017175">
    <property type="entry name" value="Inhibin_asu"/>
</dbReference>
<sequence length="347" mass="38084">MLDQSVWHFLPLASSMLALLLALLSPAAVAGCSEGEVNRQLILAKVKAHFLEFLGPAPQANRVQRGQRGLHRRHASTAHSWEEKDTSQVIIFPSTDVPCEPPESDELLGDSGVFTYFFQPSPHALSRVVTSAQLWFYTGPVKVQSSNLSGEAPHSSTPGAEVLKLSEEGQVPVATTAVPASETWTVFHFGNSFLPYFAQKIFVLLVRCPGCPCMADAAKMPFLVAATKTKSRDRAPRSLVLRPSAALNLLQRPSDDATAHANCHRASVNITFEELNWNHWIVHPSSFEFHYCYGSCSNTYTIESNIQLCCAALVSTIKSLRVRTTTDGGYSFQYDSLPLLTQDCVCL</sequence>
<comment type="similarity">
    <text evidence="3 13">Belongs to the TGF-beta family.</text>
</comment>
<keyword evidence="6" id="KW-0165">Cleavage on pair of basic residues</keyword>
<dbReference type="SUPFAM" id="SSF57501">
    <property type="entry name" value="Cystine-knot cytokines"/>
    <property type="match status" value="1"/>
</dbReference>
<dbReference type="PRINTS" id="PR00669">
    <property type="entry name" value="INHIBINA"/>
</dbReference>
<feature type="domain" description="TGF-beta family profile" evidence="15">
    <location>
        <begin position="242"/>
        <end position="347"/>
    </location>
</feature>
<organism evidence="16 17">
    <name type="scientific">Gekko japonicus</name>
    <name type="common">Schlegel's Japanese gecko</name>
    <dbReference type="NCBI Taxonomy" id="146911"/>
    <lineage>
        <taxon>Eukaryota</taxon>
        <taxon>Metazoa</taxon>
        <taxon>Chordata</taxon>
        <taxon>Craniata</taxon>
        <taxon>Vertebrata</taxon>
        <taxon>Euteleostomi</taxon>
        <taxon>Lepidosauria</taxon>
        <taxon>Squamata</taxon>
        <taxon>Bifurcata</taxon>
        <taxon>Gekkota</taxon>
        <taxon>Gekkonidae</taxon>
        <taxon>Gekkoninae</taxon>
        <taxon>Gekko</taxon>
    </lineage>
</organism>
<evidence type="ECO:0000256" key="13">
    <source>
        <dbReference type="RuleBase" id="RU000354"/>
    </source>
</evidence>
<evidence type="ECO:0000313" key="17">
    <source>
        <dbReference type="RefSeq" id="XP_015269995.1"/>
    </source>
</evidence>
<evidence type="ECO:0000256" key="12">
    <source>
        <dbReference type="PIRNR" id="PIRNR037328"/>
    </source>
</evidence>
<evidence type="ECO:0000313" key="16">
    <source>
        <dbReference type="Proteomes" id="UP000694871"/>
    </source>
</evidence>
<dbReference type="InterPro" id="IPR015615">
    <property type="entry name" value="TGF-beta-rel"/>
</dbReference>
<dbReference type="InterPro" id="IPR029034">
    <property type="entry name" value="Cystine-knot_cytokine"/>
</dbReference>
<feature type="signal peptide" evidence="14">
    <location>
        <begin position="1"/>
        <end position="31"/>
    </location>
</feature>
<protein>
    <recommendedName>
        <fullName evidence="4 12">Inhibin alpha chain</fullName>
    </recommendedName>
</protein>
<keyword evidence="7 12" id="KW-0372">Hormone</keyword>
<proteinExistence type="inferred from homology"/>
<dbReference type="SMART" id="SM00204">
    <property type="entry name" value="TGFB"/>
    <property type="match status" value="1"/>
</dbReference>